<dbReference type="InterPro" id="IPR003832">
    <property type="entry name" value="DUF212"/>
</dbReference>
<feature type="transmembrane region" description="Helical" evidence="1">
    <location>
        <begin position="45"/>
        <end position="67"/>
    </location>
</feature>
<reference evidence="2" key="1">
    <citation type="journal article" date="2021" name="PeerJ">
        <title>Extensive microbial diversity within the chicken gut microbiome revealed by metagenomics and culture.</title>
        <authorList>
            <person name="Gilroy R."/>
            <person name="Ravi A."/>
            <person name="Getino M."/>
            <person name="Pursley I."/>
            <person name="Horton D.L."/>
            <person name="Alikhan N.F."/>
            <person name="Baker D."/>
            <person name="Gharbi K."/>
            <person name="Hall N."/>
            <person name="Watson M."/>
            <person name="Adriaenssens E.M."/>
            <person name="Foster-Nyarko E."/>
            <person name="Jarju S."/>
            <person name="Secka A."/>
            <person name="Antonio M."/>
            <person name="Oren A."/>
            <person name="Chaudhuri R.R."/>
            <person name="La Ragione R."/>
            <person name="Hildebrand F."/>
            <person name="Pallen M.J."/>
        </authorList>
    </citation>
    <scope>NUCLEOTIDE SEQUENCE</scope>
    <source>
        <strain evidence="2">ChiBcec8-14828</strain>
    </source>
</reference>
<keyword evidence="1" id="KW-0812">Transmembrane</keyword>
<gene>
    <name evidence="2" type="ORF">H9943_07340</name>
</gene>
<keyword evidence="1" id="KW-1133">Transmembrane helix</keyword>
<comment type="caution">
    <text evidence="2">The sequence shown here is derived from an EMBL/GenBank/DDBJ whole genome shotgun (WGS) entry which is preliminary data.</text>
</comment>
<dbReference type="Pfam" id="PF02681">
    <property type="entry name" value="DUF212"/>
    <property type="match status" value="1"/>
</dbReference>
<reference evidence="2" key="2">
    <citation type="submission" date="2021-04" db="EMBL/GenBank/DDBJ databases">
        <authorList>
            <person name="Gilroy R."/>
        </authorList>
    </citation>
    <scope>NUCLEOTIDE SEQUENCE</scope>
    <source>
        <strain evidence="2">ChiBcec8-14828</strain>
    </source>
</reference>
<dbReference type="Proteomes" id="UP000824209">
    <property type="component" value="Unassembled WGS sequence"/>
</dbReference>
<feature type="transmembrane region" description="Helical" evidence="1">
    <location>
        <begin position="12"/>
        <end position="36"/>
    </location>
</feature>
<name>A0A9D2M3H3_9FIRM</name>
<dbReference type="PANTHER" id="PTHR31446:SF29">
    <property type="entry name" value="ACID PHOSPHATASE_VANADIUM-DEPENDENT HALOPEROXIDASE-RELATED PROTEIN"/>
    <property type="match status" value="1"/>
</dbReference>
<accession>A0A9D2M3H3</accession>
<evidence type="ECO:0000313" key="2">
    <source>
        <dbReference type="EMBL" id="HJB40195.1"/>
    </source>
</evidence>
<keyword evidence="1" id="KW-0472">Membrane</keyword>
<evidence type="ECO:0000256" key="1">
    <source>
        <dbReference type="SAM" id="Phobius"/>
    </source>
</evidence>
<dbReference type="AlphaFoldDB" id="A0A9D2M3H3"/>
<sequence length="152" mass="16492">MLRFLQSFCFGNYILSVAVLSWLSAQVLKTIINYLLSGKFDAERLWGAGGMPSAHSAFVCSTFLAAANSEGPHSPAFALSFILAAIVMYDAMGVRRETGEQAKLLNKMFFDTEENGFNGDFKKLKEKVGHTPIEVLSGALLGILIAMLIPAP</sequence>
<feature type="transmembrane region" description="Helical" evidence="1">
    <location>
        <begin position="73"/>
        <end position="92"/>
    </location>
</feature>
<protein>
    <submittedName>
        <fullName evidence="2">Divergent PAP2 family protein</fullName>
    </submittedName>
</protein>
<evidence type="ECO:0000313" key="3">
    <source>
        <dbReference type="Proteomes" id="UP000824209"/>
    </source>
</evidence>
<feature type="transmembrane region" description="Helical" evidence="1">
    <location>
        <begin position="133"/>
        <end position="151"/>
    </location>
</feature>
<dbReference type="EMBL" id="DWYA01000060">
    <property type="protein sequence ID" value="HJB40195.1"/>
    <property type="molecule type" value="Genomic_DNA"/>
</dbReference>
<proteinExistence type="predicted"/>
<dbReference type="PANTHER" id="PTHR31446">
    <property type="entry name" value="ACID PHOSPHATASE/VANADIUM-DEPENDENT HALOPEROXIDASE-RELATED PROTEIN"/>
    <property type="match status" value="1"/>
</dbReference>
<organism evidence="2 3">
    <name type="scientific">Candidatus Ruthenibacterium avium</name>
    <dbReference type="NCBI Taxonomy" id="2838751"/>
    <lineage>
        <taxon>Bacteria</taxon>
        <taxon>Bacillati</taxon>
        <taxon>Bacillota</taxon>
        <taxon>Clostridia</taxon>
        <taxon>Eubacteriales</taxon>
        <taxon>Oscillospiraceae</taxon>
        <taxon>Ruthenibacterium</taxon>
    </lineage>
</organism>